<dbReference type="InterPro" id="IPR033481">
    <property type="entry name" value="Dni1/Fig1"/>
</dbReference>
<evidence type="ECO:0000313" key="2">
    <source>
        <dbReference type="EMBL" id="KAF1815827.1"/>
    </source>
</evidence>
<dbReference type="OrthoDB" id="3550957at2759"/>
<dbReference type="EMBL" id="ML975151">
    <property type="protein sequence ID" value="KAF1815827.1"/>
    <property type="molecule type" value="Genomic_DNA"/>
</dbReference>
<sequence>MAMRFPVSLLRLVPWLGYHHMLMFILSVSIILLSILLAGCSSYSTMIGIYVLGIRYAKVSSASSDSQANPSLVSTIYSVQGNATLDVRVGYFGICVRQSGVAWVCSSSGPALVEQVGADRDPLNLIWLADRFKSDTLFSGFIFLTIALAFITVGLLYTFPGWHSEIDQVTGSAIDVKPFPSRPVSHAAVVLSCIATLMSLVSSLWQHTAAVAAKYTIQAVGFGTATTGGAAMAIGWASVVLLCIVAIGLIGMVISIIVLDTLTASE</sequence>
<reference evidence="4" key="2">
    <citation type="submission" date="2020-04" db="EMBL/GenBank/DDBJ databases">
        <authorList>
            <consortium name="NCBI Genome Project"/>
        </authorList>
    </citation>
    <scope>NUCLEOTIDE SEQUENCE</scope>
    <source>
        <strain evidence="4">CBS 781.70</strain>
    </source>
</reference>
<dbReference type="Proteomes" id="UP000504638">
    <property type="component" value="Unplaced"/>
</dbReference>
<dbReference type="RefSeq" id="XP_033537458.1">
    <property type="nucleotide sequence ID" value="XM_033676963.1"/>
</dbReference>
<accession>A0A6G1GCL7</accession>
<proteinExistence type="predicted"/>
<dbReference type="GO" id="GO:0043332">
    <property type="term" value="C:mating projection tip"/>
    <property type="evidence" value="ECO:0007669"/>
    <property type="project" value="TreeGrafter"/>
</dbReference>
<dbReference type="PANTHER" id="PTHR28092:SF1">
    <property type="entry name" value="FACTOR-INDUCED GENE 1 PROTEIN"/>
    <property type="match status" value="1"/>
</dbReference>
<feature type="transmembrane region" description="Helical" evidence="1">
    <location>
        <begin position="184"/>
        <end position="205"/>
    </location>
</feature>
<reference evidence="4" key="3">
    <citation type="submission" date="2025-04" db="UniProtKB">
        <authorList>
            <consortium name="RefSeq"/>
        </authorList>
    </citation>
    <scope>IDENTIFICATION</scope>
    <source>
        <strain evidence="4">CBS 781.70</strain>
    </source>
</reference>
<dbReference type="GO" id="GO:0000747">
    <property type="term" value="P:conjugation with cellular fusion"/>
    <property type="evidence" value="ECO:0007669"/>
    <property type="project" value="TreeGrafter"/>
</dbReference>
<evidence type="ECO:0000256" key="1">
    <source>
        <dbReference type="SAM" id="Phobius"/>
    </source>
</evidence>
<evidence type="ECO:0008006" key="5">
    <source>
        <dbReference type="Google" id="ProtNLM"/>
    </source>
</evidence>
<reference evidence="2 4" key="1">
    <citation type="submission" date="2020-01" db="EMBL/GenBank/DDBJ databases">
        <authorList>
            <consortium name="DOE Joint Genome Institute"/>
            <person name="Haridas S."/>
            <person name="Albert R."/>
            <person name="Binder M."/>
            <person name="Bloem J."/>
            <person name="Labutti K."/>
            <person name="Salamov A."/>
            <person name="Andreopoulos B."/>
            <person name="Baker S.E."/>
            <person name="Barry K."/>
            <person name="Bills G."/>
            <person name="Bluhm B.H."/>
            <person name="Cannon C."/>
            <person name="Castanera R."/>
            <person name="Culley D.E."/>
            <person name="Daum C."/>
            <person name="Ezra D."/>
            <person name="Gonzalez J.B."/>
            <person name="Henrissat B."/>
            <person name="Kuo A."/>
            <person name="Liang C."/>
            <person name="Lipzen A."/>
            <person name="Lutzoni F."/>
            <person name="Magnuson J."/>
            <person name="Mondo S."/>
            <person name="Nolan M."/>
            <person name="Ohm R."/>
            <person name="Pangilinan J."/>
            <person name="Park H.-J."/>
            <person name="Ramirez L."/>
            <person name="Alfaro M."/>
            <person name="Sun H."/>
            <person name="Tritt A."/>
            <person name="Yoshinaga Y."/>
            <person name="Zwiers L.-H."/>
            <person name="Turgeon B.G."/>
            <person name="Goodwin S.B."/>
            <person name="Spatafora J.W."/>
            <person name="Crous P.W."/>
            <person name="Grigoriev I.V."/>
        </authorList>
    </citation>
    <scope>NUCLEOTIDE SEQUENCE</scope>
    <source>
        <strain evidence="2 4">CBS 781.70</strain>
    </source>
</reference>
<dbReference type="Pfam" id="PF12351">
    <property type="entry name" value="Fig1"/>
    <property type="match status" value="1"/>
</dbReference>
<evidence type="ECO:0000313" key="4">
    <source>
        <dbReference type="RefSeq" id="XP_033537458.1"/>
    </source>
</evidence>
<dbReference type="PANTHER" id="PTHR28092">
    <property type="entry name" value="FACTOR-INDUCED GENE 1 PROTEIN"/>
    <property type="match status" value="1"/>
</dbReference>
<dbReference type="GO" id="GO:0016020">
    <property type="term" value="C:membrane"/>
    <property type="evidence" value="ECO:0007669"/>
    <property type="project" value="InterPro"/>
</dbReference>
<dbReference type="AlphaFoldDB" id="A0A6G1GCL7"/>
<evidence type="ECO:0000313" key="3">
    <source>
        <dbReference type="Proteomes" id="UP000504638"/>
    </source>
</evidence>
<feature type="transmembrane region" description="Helical" evidence="1">
    <location>
        <begin position="20"/>
        <end position="53"/>
    </location>
</feature>
<keyword evidence="1" id="KW-1133">Transmembrane helix</keyword>
<protein>
    <recommendedName>
        <fullName evidence="5">Membrane fusion mating protein FIG1</fullName>
    </recommendedName>
</protein>
<feature type="transmembrane region" description="Helical" evidence="1">
    <location>
        <begin position="239"/>
        <end position="259"/>
    </location>
</feature>
<dbReference type="GeneID" id="54417533"/>
<keyword evidence="1" id="KW-0472">Membrane</keyword>
<feature type="transmembrane region" description="Helical" evidence="1">
    <location>
        <begin position="137"/>
        <end position="159"/>
    </location>
</feature>
<keyword evidence="3" id="KW-1185">Reference proteome</keyword>
<organism evidence="2">
    <name type="scientific">Eremomyces bilateralis CBS 781.70</name>
    <dbReference type="NCBI Taxonomy" id="1392243"/>
    <lineage>
        <taxon>Eukaryota</taxon>
        <taxon>Fungi</taxon>
        <taxon>Dikarya</taxon>
        <taxon>Ascomycota</taxon>
        <taxon>Pezizomycotina</taxon>
        <taxon>Dothideomycetes</taxon>
        <taxon>Dothideomycetes incertae sedis</taxon>
        <taxon>Eremomycetales</taxon>
        <taxon>Eremomycetaceae</taxon>
        <taxon>Eremomyces</taxon>
    </lineage>
</organism>
<gene>
    <name evidence="2 4" type="ORF">P152DRAFT_411020</name>
</gene>
<keyword evidence="1" id="KW-0812">Transmembrane</keyword>
<name>A0A6G1GCL7_9PEZI</name>